<dbReference type="CDD" id="cd00165">
    <property type="entry name" value="S4"/>
    <property type="match status" value="1"/>
</dbReference>
<evidence type="ECO:0000256" key="1">
    <source>
        <dbReference type="ARBA" id="ARBA00008348"/>
    </source>
</evidence>
<keyword evidence="10" id="KW-1185">Reference proteome</keyword>
<dbReference type="PANTHER" id="PTHR47683">
    <property type="entry name" value="PSEUDOURIDINE SYNTHASE FAMILY PROTEIN-RELATED"/>
    <property type="match status" value="1"/>
</dbReference>
<comment type="similarity">
    <text evidence="1 7">Belongs to the pseudouridine synthase RsuA family.</text>
</comment>
<evidence type="ECO:0000256" key="7">
    <source>
        <dbReference type="RuleBase" id="RU003887"/>
    </source>
</evidence>
<dbReference type="GO" id="GO:0003723">
    <property type="term" value="F:RNA binding"/>
    <property type="evidence" value="ECO:0007669"/>
    <property type="project" value="UniProtKB-KW"/>
</dbReference>
<evidence type="ECO:0000259" key="8">
    <source>
        <dbReference type="SMART" id="SM00363"/>
    </source>
</evidence>
<dbReference type="GO" id="GO:0000455">
    <property type="term" value="P:enzyme-directed rRNA pseudouridine synthesis"/>
    <property type="evidence" value="ECO:0007669"/>
    <property type="project" value="UniProtKB-ARBA"/>
</dbReference>
<dbReference type="EMBL" id="WIRE01000001">
    <property type="protein sequence ID" value="MQX54216.1"/>
    <property type="molecule type" value="Genomic_DNA"/>
</dbReference>
<dbReference type="InterPro" id="IPR020094">
    <property type="entry name" value="TruA/RsuA/RluB/E/F_N"/>
</dbReference>
<keyword evidence="2 6" id="KW-0694">RNA-binding</keyword>
<dbReference type="PANTHER" id="PTHR47683:SF4">
    <property type="entry name" value="PSEUDOURIDINE SYNTHASE"/>
    <property type="match status" value="1"/>
</dbReference>
<evidence type="ECO:0000256" key="2">
    <source>
        <dbReference type="ARBA" id="ARBA00022884"/>
    </source>
</evidence>
<reference evidence="9 10" key="1">
    <citation type="submission" date="2019-10" db="EMBL/GenBank/DDBJ databases">
        <title>Alcanivorax sp.PA15-N-34 draft genome sequence.</title>
        <authorList>
            <person name="Liao X."/>
            <person name="Shao Z."/>
        </authorList>
    </citation>
    <scope>NUCLEOTIDE SEQUENCE [LARGE SCALE GENOMIC DNA]</scope>
    <source>
        <strain evidence="9 10">PA15-N-34</strain>
    </source>
</reference>
<organism evidence="9 10">
    <name type="scientific">Alcanivorax sediminis</name>
    <dbReference type="NCBI Taxonomy" id="2663008"/>
    <lineage>
        <taxon>Bacteria</taxon>
        <taxon>Pseudomonadati</taxon>
        <taxon>Pseudomonadota</taxon>
        <taxon>Gammaproteobacteria</taxon>
        <taxon>Oceanospirillales</taxon>
        <taxon>Alcanivoracaceae</taxon>
        <taxon>Alcanivorax</taxon>
    </lineage>
</organism>
<proteinExistence type="inferred from homology"/>
<dbReference type="CDD" id="cd02553">
    <property type="entry name" value="PseudoU_synth_RsuA"/>
    <property type="match status" value="1"/>
</dbReference>
<dbReference type="SMART" id="SM00363">
    <property type="entry name" value="S4"/>
    <property type="match status" value="1"/>
</dbReference>
<evidence type="ECO:0000313" key="9">
    <source>
        <dbReference type="EMBL" id="MQX54216.1"/>
    </source>
</evidence>
<dbReference type="InterPro" id="IPR042092">
    <property type="entry name" value="PsdUridine_s_RsuA/RluB/E/F_cat"/>
</dbReference>
<dbReference type="PROSITE" id="PS50889">
    <property type="entry name" value="S4"/>
    <property type="match status" value="1"/>
</dbReference>
<dbReference type="SUPFAM" id="SSF55174">
    <property type="entry name" value="Alpha-L RNA-binding motif"/>
    <property type="match status" value="1"/>
</dbReference>
<dbReference type="Pfam" id="PF01479">
    <property type="entry name" value="S4"/>
    <property type="match status" value="1"/>
</dbReference>
<dbReference type="Gene3D" id="3.30.70.580">
    <property type="entry name" value="Pseudouridine synthase I, catalytic domain, N-terminal subdomain"/>
    <property type="match status" value="1"/>
</dbReference>
<dbReference type="GO" id="GO:0160136">
    <property type="term" value="F:16S rRNA pseudouridine(516) synthase activity"/>
    <property type="evidence" value="ECO:0007669"/>
    <property type="project" value="UniProtKB-EC"/>
</dbReference>
<protein>
    <recommendedName>
        <fullName evidence="7">Pseudouridine synthase</fullName>
        <ecNumber evidence="7">5.4.99.-</ecNumber>
    </recommendedName>
</protein>
<dbReference type="InterPro" id="IPR050343">
    <property type="entry name" value="RsuA_PseudoU_synthase"/>
</dbReference>
<dbReference type="InterPro" id="IPR002942">
    <property type="entry name" value="S4_RNA-bd"/>
</dbReference>
<comment type="catalytic activity">
    <reaction evidence="4">
        <text>uridine(516) in 16S rRNA = pseudouridine(516) in 16S rRNA</text>
        <dbReference type="Rhea" id="RHEA:38867"/>
        <dbReference type="Rhea" id="RHEA-COMP:10089"/>
        <dbReference type="Rhea" id="RHEA-COMP:10090"/>
        <dbReference type="ChEBI" id="CHEBI:65314"/>
        <dbReference type="ChEBI" id="CHEBI:65315"/>
        <dbReference type="EC" id="5.4.99.19"/>
    </reaction>
</comment>
<evidence type="ECO:0000256" key="3">
    <source>
        <dbReference type="ARBA" id="ARBA00023235"/>
    </source>
</evidence>
<dbReference type="EC" id="5.4.99.-" evidence="7"/>
<gene>
    <name evidence="9" type="ORF">GFN93_13250</name>
</gene>
<name>A0A6N7LXT5_9GAMM</name>
<evidence type="ECO:0000313" key="10">
    <source>
        <dbReference type="Proteomes" id="UP000469421"/>
    </source>
</evidence>
<evidence type="ECO:0000256" key="5">
    <source>
        <dbReference type="ARBA" id="ARBA00037590"/>
    </source>
</evidence>
<dbReference type="Gene3D" id="3.10.290.10">
    <property type="entry name" value="RNA-binding S4 domain"/>
    <property type="match status" value="1"/>
</dbReference>
<evidence type="ECO:0000256" key="6">
    <source>
        <dbReference type="PROSITE-ProRule" id="PRU00182"/>
    </source>
</evidence>
<comment type="caution">
    <text evidence="9">The sequence shown here is derived from an EMBL/GenBank/DDBJ whole genome shotgun (WGS) entry which is preliminary data.</text>
</comment>
<dbReference type="Proteomes" id="UP000469421">
    <property type="component" value="Unassembled WGS sequence"/>
</dbReference>
<dbReference type="InterPro" id="IPR000748">
    <property type="entry name" value="PsdUridine_synth_RsuA/RluB/E/F"/>
</dbReference>
<dbReference type="InterPro" id="IPR018496">
    <property type="entry name" value="PsdUridine_synth_RsuA/RluB_CS"/>
</dbReference>
<dbReference type="NCBIfam" id="TIGR00093">
    <property type="entry name" value="pseudouridine synthase"/>
    <property type="match status" value="1"/>
</dbReference>
<dbReference type="InterPro" id="IPR036986">
    <property type="entry name" value="S4_RNA-bd_sf"/>
</dbReference>
<feature type="domain" description="RNA-binding S4" evidence="8">
    <location>
        <begin position="6"/>
        <end position="63"/>
    </location>
</feature>
<keyword evidence="3 7" id="KW-0413">Isomerase</keyword>
<evidence type="ECO:0000256" key="4">
    <source>
        <dbReference type="ARBA" id="ARBA00036749"/>
    </source>
</evidence>
<sequence length="236" mass="26689">MTTRYFRLDRYLSQALQVSRHSLRPLLAAGQVRVNGEVVHDRQQRVGPFDRIEVGEQLLQARKACYLMLNKPAGVVSATSDEHHTTVLDLVPEELREDLHLAGRLDFNSTGLVLMTNDGVWSKQLSHPDTGVWKHYRVTLESAVDQSDVSAFAAGMRFAFEDLTTRPARLEILGSHEADVWLQEGRYHQIRRMFAQRGNKVKTLHRLAVGNVQLDRTLAPGECRALTEHEISSIAD</sequence>
<dbReference type="Pfam" id="PF00849">
    <property type="entry name" value="PseudoU_synth_2"/>
    <property type="match status" value="1"/>
</dbReference>
<dbReference type="SUPFAM" id="SSF55120">
    <property type="entry name" value="Pseudouridine synthase"/>
    <property type="match status" value="1"/>
</dbReference>
<dbReference type="Gene3D" id="3.30.70.1560">
    <property type="entry name" value="Alpha-L RNA-binding motif"/>
    <property type="match status" value="1"/>
</dbReference>
<dbReference type="InterPro" id="IPR020103">
    <property type="entry name" value="PsdUridine_synth_cat_dom_sf"/>
</dbReference>
<dbReference type="RefSeq" id="WP_153501513.1">
    <property type="nucleotide sequence ID" value="NZ_WIRE01000001.1"/>
</dbReference>
<accession>A0A6N7LXT5</accession>
<dbReference type="InterPro" id="IPR006145">
    <property type="entry name" value="PsdUridine_synth_RsuA/RluA"/>
</dbReference>
<comment type="function">
    <text evidence="5">Responsible for synthesis of pseudouridine from uracil-516 in 16S ribosomal RNA.</text>
</comment>
<dbReference type="AlphaFoldDB" id="A0A6N7LXT5"/>
<dbReference type="PROSITE" id="PS01149">
    <property type="entry name" value="PSI_RSU"/>
    <property type="match status" value="1"/>
</dbReference>